<dbReference type="GO" id="GO:0003700">
    <property type="term" value="F:DNA-binding transcription factor activity"/>
    <property type="evidence" value="ECO:0007669"/>
    <property type="project" value="TreeGrafter"/>
</dbReference>
<keyword evidence="3" id="KW-0539">Nucleus</keyword>
<dbReference type="SMART" id="SM00717">
    <property type="entry name" value="SANT"/>
    <property type="match status" value="2"/>
</dbReference>
<dbReference type="GO" id="GO:0005634">
    <property type="term" value="C:nucleus"/>
    <property type="evidence" value="ECO:0007669"/>
    <property type="project" value="UniProtKB-SubCell"/>
</dbReference>
<dbReference type="SUPFAM" id="SSF46689">
    <property type="entry name" value="Homeodomain-like"/>
    <property type="match status" value="1"/>
</dbReference>
<organism evidence="6 7">
    <name type="scientific">Babesia microti (strain RI)</name>
    <dbReference type="NCBI Taxonomy" id="1133968"/>
    <lineage>
        <taxon>Eukaryota</taxon>
        <taxon>Sar</taxon>
        <taxon>Alveolata</taxon>
        <taxon>Apicomplexa</taxon>
        <taxon>Aconoidasida</taxon>
        <taxon>Piroplasmida</taxon>
        <taxon>Babesiidae</taxon>
        <taxon>Babesia</taxon>
    </lineage>
</organism>
<evidence type="ECO:0000313" key="7">
    <source>
        <dbReference type="Proteomes" id="UP000002899"/>
    </source>
</evidence>
<proteinExistence type="predicted"/>
<dbReference type="GO" id="GO:0000976">
    <property type="term" value="F:transcription cis-regulatory region binding"/>
    <property type="evidence" value="ECO:0007669"/>
    <property type="project" value="TreeGrafter"/>
</dbReference>
<reference evidence="6 7" key="2">
    <citation type="journal article" date="2013" name="PLoS ONE">
        <title>Whole genome mapping and re-organization of the nuclear and mitochondrial genomes of Babesia microti isolates.</title>
        <authorList>
            <person name="Cornillot E."/>
            <person name="Dassouli A."/>
            <person name="Garg A."/>
            <person name="Pachikara N."/>
            <person name="Randazzo S."/>
            <person name="Depoix D."/>
            <person name="Carcy B."/>
            <person name="Delbecq S."/>
            <person name="Frutos R."/>
            <person name="Silva J.C."/>
            <person name="Sutton R."/>
            <person name="Krause P.J."/>
            <person name="Mamoun C.B."/>
        </authorList>
    </citation>
    <scope>NUCLEOTIDE SEQUENCE [LARGE SCALE GENOMIC DNA]</scope>
    <source>
        <strain evidence="6 7">RI</strain>
    </source>
</reference>
<dbReference type="OrthoDB" id="39591at2759"/>
<dbReference type="PROSITE" id="PS51294">
    <property type="entry name" value="HTH_MYB"/>
    <property type="match status" value="1"/>
</dbReference>
<dbReference type="InterPro" id="IPR001005">
    <property type="entry name" value="SANT/Myb"/>
</dbReference>
<sequence length="331" mass="38755">MTTNDDLVKGPFTDDEAKRLTKKFNRYMKKHNVTMDELLFRCGRNPCIATKLALKILPYRDPRSVYNFIRRRLRQFKSGPWQPQEVLTLIESHINAPNNWRVVAKILNRSPEQVQSKWRELQPNISHLINEIQASSSNDDKLRMVIDYLVPNVSFSRKMEVDLYNLAIKNVSGVNDDISWKTIQSTFPNYPQSRLRLHFYMCLVPRVLKLTNPDFSALLLGRYILYRINKLFKNPTFNFIGLKDIPYNKFCKIISLGYQQRCLIKLLRRTPGYSRDLTGNKLKNVILSAYNIYNVKYHRHSDKKVIKSLQSRGLPSKYPIDTHLSSTLGDV</sequence>
<feature type="domain" description="Myb-like" evidence="4">
    <location>
        <begin position="73"/>
        <end position="122"/>
    </location>
</feature>
<gene>
    <name evidence="6" type="ORF">BmR1_04g04940</name>
</gene>
<dbReference type="EMBL" id="LN871599">
    <property type="protein sequence ID" value="CCF75187.1"/>
    <property type="molecule type" value="Genomic_DNA"/>
</dbReference>
<evidence type="ECO:0000259" key="4">
    <source>
        <dbReference type="PROSITE" id="PS50090"/>
    </source>
</evidence>
<dbReference type="KEGG" id="bmic:BmR1_04g04940"/>
<protein>
    <submittedName>
        <fullName evidence="6">Uncharacterized protein</fullName>
    </submittedName>
</protein>
<dbReference type="Gene3D" id="1.10.10.60">
    <property type="entry name" value="Homeodomain-like"/>
    <property type="match status" value="1"/>
</dbReference>
<reference evidence="6 7" key="1">
    <citation type="journal article" date="2012" name="Nucleic Acids Res.">
        <title>Sequencing of the smallest Apicomplexan genome from the human pathogen Babesia microti.</title>
        <authorList>
            <person name="Cornillot E."/>
            <person name="Hadj-Kaddour K."/>
            <person name="Dassouli A."/>
            <person name="Noel B."/>
            <person name="Ranwez V."/>
            <person name="Vacherie B."/>
            <person name="Augagneur Y."/>
            <person name="Bres V."/>
            <person name="Duclos A."/>
            <person name="Randazzo S."/>
            <person name="Carcy B."/>
            <person name="Debierre-Grockiego F."/>
            <person name="Delbecq S."/>
            <person name="Moubri-Menage K."/>
            <person name="Shams-Eldin H."/>
            <person name="Usmani-Brown S."/>
            <person name="Bringaud F."/>
            <person name="Wincker P."/>
            <person name="Vivares C.P."/>
            <person name="Schwarz R.T."/>
            <person name="Schetters T.P."/>
            <person name="Krause P.J."/>
            <person name="Gorenflot A."/>
            <person name="Berry V."/>
            <person name="Barbe V."/>
            <person name="Ben Mamoun C."/>
        </authorList>
    </citation>
    <scope>NUCLEOTIDE SEQUENCE [LARGE SCALE GENOMIC DNA]</scope>
    <source>
        <strain evidence="6 7">RI</strain>
    </source>
</reference>
<evidence type="ECO:0000256" key="3">
    <source>
        <dbReference type="ARBA" id="ARBA00023242"/>
    </source>
</evidence>
<evidence type="ECO:0000259" key="5">
    <source>
        <dbReference type="PROSITE" id="PS51294"/>
    </source>
</evidence>
<evidence type="ECO:0000256" key="2">
    <source>
        <dbReference type="ARBA" id="ARBA00023125"/>
    </source>
</evidence>
<reference evidence="6 7" key="3">
    <citation type="journal article" date="2016" name="Sci. Rep.">
        <title>Genome-wide diversity and gene expression profiling of Babesia microti isolates identify polymorphic genes that mediate host-pathogen interactions.</title>
        <authorList>
            <person name="Silva J.C."/>
            <person name="Cornillot E."/>
            <person name="McCracken C."/>
            <person name="Usmani-Brown S."/>
            <person name="Dwivedi A."/>
            <person name="Ifeonu O.O."/>
            <person name="Crabtree J."/>
            <person name="Gotia H.T."/>
            <person name="Virji A.Z."/>
            <person name="Reynes C."/>
            <person name="Colinge J."/>
            <person name="Kumar V."/>
            <person name="Lawres L."/>
            <person name="Pazzi J.E."/>
            <person name="Pablo J.V."/>
            <person name="Hung C."/>
            <person name="Brancato J."/>
            <person name="Kumari P."/>
            <person name="Orvis J."/>
            <person name="Tretina K."/>
            <person name="Chibucos M."/>
            <person name="Ott S."/>
            <person name="Sadzewicz L."/>
            <person name="Sengamalay N."/>
            <person name="Shetty A.C."/>
            <person name="Su Q."/>
            <person name="Tallon L."/>
            <person name="Fraser C.M."/>
            <person name="Frutos R."/>
            <person name="Molina D.M."/>
            <person name="Krause P.J."/>
            <person name="Ben Mamoun C."/>
        </authorList>
    </citation>
    <scope>NUCLEOTIDE SEQUENCE [LARGE SCALE GENOMIC DNA]</scope>
    <source>
        <strain evidence="6 7">RI</strain>
    </source>
</reference>
<evidence type="ECO:0000256" key="1">
    <source>
        <dbReference type="ARBA" id="ARBA00004123"/>
    </source>
</evidence>
<evidence type="ECO:0000313" key="6">
    <source>
        <dbReference type="EMBL" id="CCF75187.1"/>
    </source>
</evidence>
<dbReference type="InterPro" id="IPR009057">
    <property type="entry name" value="Homeodomain-like_sf"/>
</dbReference>
<comment type="subcellular location">
    <subcellularLocation>
        <location evidence="1">Nucleus</location>
    </subcellularLocation>
</comment>
<dbReference type="PANTHER" id="PTHR46380">
    <property type="entry name" value="CYCLIN-D-BINDING MYB-LIKE TRANSCRIPTION FACTOR 1"/>
    <property type="match status" value="1"/>
</dbReference>
<feature type="domain" description="HTH myb-type" evidence="5">
    <location>
        <begin position="77"/>
        <end position="126"/>
    </location>
</feature>
<dbReference type="InterPro" id="IPR017930">
    <property type="entry name" value="Myb_dom"/>
</dbReference>
<keyword evidence="7" id="KW-1185">Reference proteome</keyword>
<keyword evidence="2" id="KW-0238">DNA-binding</keyword>
<accession>I7IH48</accession>
<dbReference type="Pfam" id="PF00249">
    <property type="entry name" value="Myb_DNA-binding"/>
    <property type="match status" value="1"/>
</dbReference>
<dbReference type="CDD" id="cd00167">
    <property type="entry name" value="SANT"/>
    <property type="match status" value="1"/>
</dbReference>
<dbReference type="AlphaFoldDB" id="I7IH48"/>
<dbReference type="PROSITE" id="PS50090">
    <property type="entry name" value="MYB_LIKE"/>
    <property type="match status" value="1"/>
</dbReference>
<dbReference type="Proteomes" id="UP000002899">
    <property type="component" value="Chromosome IV"/>
</dbReference>
<dbReference type="RefSeq" id="XP_012649595.1">
    <property type="nucleotide sequence ID" value="XM_012794141.1"/>
</dbReference>
<dbReference type="VEuPathDB" id="PiroplasmaDB:BmR1_04g04940"/>
<dbReference type="PANTHER" id="PTHR46380:SF2">
    <property type="entry name" value="CYCLIN-D-BINDING MYB-LIKE TRANSCRIPTION FACTOR 1"/>
    <property type="match status" value="1"/>
</dbReference>
<dbReference type="GeneID" id="24425633"/>
<name>I7IH48_BABMR</name>
<dbReference type="InterPro" id="IPR051651">
    <property type="entry name" value="DMTF1_DNA-bind_reg"/>
</dbReference>